<comment type="similarity">
    <text evidence="2">Belongs to the drug/metabolite transporter (DMT) superfamily. Plant drug/metabolite exporter (P-DME) (TC 2.A.7.4) family.</text>
</comment>
<feature type="transmembrane region" description="Helical" evidence="6">
    <location>
        <begin position="217"/>
        <end position="238"/>
    </location>
</feature>
<feature type="transmembrane region" description="Helical" evidence="6">
    <location>
        <begin position="1057"/>
        <end position="1079"/>
    </location>
</feature>
<feature type="transmembrane region" description="Helical" evidence="6">
    <location>
        <begin position="433"/>
        <end position="450"/>
    </location>
</feature>
<name>A0AAW0K229_QUESU</name>
<feature type="transmembrane region" description="Helical" evidence="6">
    <location>
        <begin position="673"/>
        <end position="694"/>
    </location>
</feature>
<feature type="transmembrane region" description="Helical" evidence="6">
    <location>
        <begin position="936"/>
        <end position="957"/>
    </location>
</feature>
<feature type="transmembrane region" description="Helical" evidence="6">
    <location>
        <begin position="907"/>
        <end position="929"/>
    </location>
</feature>
<evidence type="ECO:0000256" key="1">
    <source>
        <dbReference type="ARBA" id="ARBA00004141"/>
    </source>
</evidence>
<dbReference type="SUPFAM" id="SSF103481">
    <property type="entry name" value="Multidrug resistance efflux transporter EmrE"/>
    <property type="match status" value="4"/>
</dbReference>
<feature type="transmembrane region" description="Helical" evidence="6">
    <location>
        <begin position="751"/>
        <end position="771"/>
    </location>
</feature>
<protein>
    <submittedName>
        <fullName evidence="8">Wat1-related protein</fullName>
    </submittedName>
</protein>
<feature type="transmembrane region" description="Helical" evidence="6">
    <location>
        <begin position="77"/>
        <end position="96"/>
    </location>
</feature>
<evidence type="ECO:0000256" key="4">
    <source>
        <dbReference type="ARBA" id="ARBA00022989"/>
    </source>
</evidence>
<feature type="transmembrane region" description="Helical" evidence="6">
    <location>
        <begin position="551"/>
        <end position="570"/>
    </location>
</feature>
<feature type="transmembrane region" description="Helical" evidence="6">
    <location>
        <begin position="1180"/>
        <end position="1198"/>
    </location>
</feature>
<evidence type="ECO:0000256" key="6">
    <source>
        <dbReference type="SAM" id="Phobius"/>
    </source>
</evidence>
<keyword evidence="5 6" id="KW-0472">Membrane</keyword>
<feature type="transmembrane region" description="Helical" evidence="6">
    <location>
        <begin position="46"/>
        <end position="65"/>
    </location>
</feature>
<feature type="transmembrane region" description="Helical" evidence="6">
    <location>
        <begin position="102"/>
        <end position="126"/>
    </location>
</feature>
<evidence type="ECO:0000256" key="5">
    <source>
        <dbReference type="ARBA" id="ARBA00023136"/>
    </source>
</evidence>
<dbReference type="Proteomes" id="UP000237347">
    <property type="component" value="Unassembled WGS sequence"/>
</dbReference>
<feature type="transmembrane region" description="Helical" evidence="6">
    <location>
        <begin position="470"/>
        <end position="491"/>
    </location>
</feature>
<dbReference type="AlphaFoldDB" id="A0AAW0K229"/>
<sequence>MTMESMTKLYNKVKLILAVILLQFGYAGMSIISKFALNKGMSQHVLVVYRHAIATAVIAPFAIVLDRNVRPKLTFSIFAKIVLLGFLEPVMDQNLYYTGMKYTTATFTSAMCNVLPAFAFLMAWILGLEKVHIRRLHGQAKVLGTTVTVGGAMLMTLVKGPMLNLPWTNGNAHQESTSAANKQALVKGALMILAGCVCWSGFIILQAITLKSYPAELSLTVLICLMGTLESSILALAMEWGNSTAWSIHFDVKLLAVVYSGIICSGFAFYIQGLIMKEKGPVFVTAFNPLSMVLVTIIGSFILIIGAIVIVVGLYLVLWGKSKDQLGSRSDNDRIVPTTQNMVTNERTTTSKQNLVAIDYSKTQLYKNVKPYFLVIILQFGYAGMSIIGKYALNKGMSEHVFIAYQHAIAAVVIAPFAIVLDRSPSPPFLKRTPKLTFCVFAKVALIALLGPVINQNLFYTGMKYTTASFARAMCNVIPAFSFAMAWILGLEKVYLRRLRGQAKVFGTMVTVVGALLMTLVRGPMFNLPWANGNAHQESTSAANKQDITKGALMILASSLSGSGFFILQYSKTQLYKNVKPYFLVIILQFGYAGMSIIGKYALNKGMSEHVFIAYQHAIAAVVIAPFAIVLDRKRTPKLTFCVFAKVALIALLGPVINQNLFYTGMKYTTASFARAMCNVIPAFSFAMAWILGLEKVYLRRLRGQAKVFGTMVTVVGALLMTLVRGPMFNLPWANGNAHQESTSAANKQDITKGALMILASSLSGSGFFILQAITLKSYPAELSLTVLICLMGSLESTILALAIEWGNPTAWSIHFDIKLLATIYSVRNSKNIGLICSGFAFYIQGVVMKERGPVFVTAFSPLSVSKDQLESTSDSDNVVLTAQNMDTMNERKTTSKQEFLAIDVKLLLAVILLQFGYAGLSIVVKFALNQGMSHYVLVAYRMSIATAVIAPFAIVLESPVLDQNLFYLGMKYTDTSFTSAMCNILPAFAFFMAWVFRLEMVNIRRLHSQAKILGTIVAVGGAFLMTLIKGPSLNLLWTEGRNPHDQSASAAHKQDLIKGALIIIASCFFGSCFIILQVGINAEIVSCQALTALICISAMVEGTIVALAFEKGNVAVWSIHWDYKLLASVYGGILSGVNYYTMGVITERKGPVFYTAFNPLCTVIVAILGSIIFAEEMNLGRVIGAVVIVISLYLVLWGKRKEDQPTPVSHSDTAAPNEQQMAILTESMGTLNHVGINITSSPA</sequence>
<dbReference type="GO" id="GO:0016020">
    <property type="term" value="C:membrane"/>
    <property type="evidence" value="ECO:0007669"/>
    <property type="project" value="UniProtKB-SubCell"/>
</dbReference>
<feature type="transmembrane region" description="Helical" evidence="6">
    <location>
        <begin position="503"/>
        <end position="521"/>
    </location>
</feature>
<evidence type="ECO:0000313" key="8">
    <source>
        <dbReference type="EMBL" id="KAK7832914.1"/>
    </source>
</evidence>
<organism evidence="8 9">
    <name type="scientific">Quercus suber</name>
    <name type="common">Cork oak</name>
    <dbReference type="NCBI Taxonomy" id="58331"/>
    <lineage>
        <taxon>Eukaryota</taxon>
        <taxon>Viridiplantae</taxon>
        <taxon>Streptophyta</taxon>
        <taxon>Embryophyta</taxon>
        <taxon>Tracheophyta</taxon>
        <taxon>Spermatophyta</taxon>
        <taxon>Magnoliopsida</taxon>
        <taxon>eudicotyledons</taxon>
        <taxon>Gunneridae</taxon>
        <taxon>Pentapetalae</taxon>
        <taxon>rosids</taxon>
        <taxon>fabids</taxon>
        <taxon>Fagales</taxon>
        <taxon>Fagaceae</taxon>
        <taxon>Quercus</taxon>
    </lineage>
</organism>
<feature type="transmembrane region" description="Helical" evidence="6">
    <location>
        <begin position="250"/>
        <end position="271"/>
    </location>
</feature>
<feature type="transmembrane region" description="Helical" evidence="6">
    <location>
        <begin position="1091"/>
        <end position="1110"/>
    </location>
</feature>
<gene>
    <name evidence="8" type="ORF">CFP56_026134</name>
</gene>
<dbReference type="InterPro" id="IPR000620">
    <property type="entry name" value="EamA_dom"/>
</dbReference>
<feature type="transmembrane region" description="Helical" evidence="6">
    <location>
        <begin position="977"/>
        <end position="999"/>
    </location>
</feature>
<dbReference type="Pfam" id="PF00892">
    <property type="entry name" value="EamA"/>
    <property type="match status" value="3"/>
</dbReference>
<feature type="domain" description="EamA" evidence="7">
    <location>
        <begin position="372"/>
        <end position="519"/>
    </location>
</feature>
<feature type="transmembrane region" description="Helical" evidence="6">
    <location>
        <begin position="783"/>
        <end position="804"/>
    </location>
</feature>
<feature type="transmembrane region" description="Helical" evidence="6">
    <location>
        <begin position="404"/>
        <end position="421"/>
    </location>
</feature>
<feature type="domain" description="EamA" evidence="7">
    <location>
        <begin position="582"/>
        <end position="722"/>
    </location>
</feature>
<feature type="transmembrane region" description="Helical" evidence="6">
    <location>
        <begin position="614"/>
        <end position="631"/>
    </location>
</feature>
<dbReference type="InterPro" id="IPR037185">
    <property type="entry name" value="EmrE-like"/>
</dbReference>
<dbReference type="InterPro" id="IPR030184">
    <property type="entry name" value="WAT1-related"/>
</dbReference>
<evidence type="ECO:0000256" key="2">
    <source>
        <dbReference type="ARBA" id="ARBA00007635"/>
    </source>
</evidence>
<evidence type="ECO:0000256" key="3">
    <source>
        <dbReference type="ARBA" id="ARBA00022692"/>
    </source>
</evidence>
<feature type="transmembrane region" description="Helical" evidence="6">
    <location>
        <begin position="643"/>
        <end position="661"/>
    </location>
</feature>
<feature type="transmembrane region" description="Helical" evidence="6">
    <location>
        <begin position="184"/>
        <end position="205"/>
    </location>
</feature>
<feature type="transmembrane region" description="Helical" evidence="6">
    <location>
        <begin position="372"/>
        <end position="392"/>
    </location>
</feature>
<keyword evidence="9" id="KW-1185">Reference proteome</keyword>
<accession>A0AAW0K229</accession>
<feature type="domain" description="EamA" evidence="7">
    <location>
        <begin position="16"/>
        <end position="139"/>
    </location>
</feature>
<comment type="subcellular location">
    <subcellularLocation>
        <location evidence="1">Membrane</location>
        <topology evidence="1">Multi-pass membrane protein</topology>
    </subcellularLocation>
</comment>
<feature type="transmembrane region" description="Helical" evidence="6">
    <location>
        <begin position="1011"/>
        <end position="1029"/>
    </location>
</feature>
<feature type="transmembrane region" description="Helical" evidence="6">
    <location>
        <begin position="1153"/>
        <end position="1174"/>
    </location>
</feature>
<evidence type="ECO:0000313" key="9">
    <source>
        <dbReference type="Proteomes" id="UP000237347"/>
    </source>
</evidence>
<reference evidence="8 9" key="1">
    <citation type="journal article" date="2018" name="Sci. Data">
        <title>The draft genome sequence of cork oak.</title>
        <authorList>
            <person name="Ramos A.M."/>
            <person name="Usie A."/>
            <person name="Barbosa P."/>
            <person name="Barros P.M."/>
            <person name="Capote T."/>
            <person name="Chaves I."/>
            <person name="Simoes F."/>
            <person name="Abreu I."/>
            <person name="Carrasquinho I."/>
            <person name="Faro C."/>
            <person name="Guimaraes J.B."/>
            <person name="Mendonca D."/>
            <person name="Nobrega F."/>
            <person name="Rodrigues L."/>
            <person name="Saibo N.J.M."/>
            <person name="Varela M.C."/>
            <person name="Egas C."/>
            <person name="Matos J."/>
            <person name="Miguel C.M."/>
            <person name="Oliveira M.M."/>
            <person name="Ricardo C.P."/>
            <person name="Goncalves S."/>
        </authorList>
    </citation>
    <scope>NUCLEOTIDE SEQUENCE [LARGE SCALE GENOMIC DNA]</scope>
    <source>
        <strain evidence="9">cv. HL8</strain>
    </source>
</reference>
<dbReference type="PANTHER" id="PTHR31218">
    <property type="entry name" value="WAT1-RELATED PROTEIN"/>
    <property type="match status" value="1"/>
</dbReference>
<proteinExistence type="inferred from homology"/>
<keyword evidence="4 6" id="KW-1133">Transmembrane helix</keyword>
<evidence type="ECO:0000259" key="7">
    <source>
        <dbReference type="Pfam" id="PF00892"/>
    </source>
</evidence>
<keyword evidence="3 6" id="KW-0812">Transmembrane</keyword>
<feature type="transmembrane region" description="Helical" evidence="6">
    <location>
        <begin position="706"/>
        <end position="724"/>
    </location>
</feature>
<feature type="transmembrane region" description="Helical" evidence="6">
    <location>
        <begin position="291"/>
        <end position="319"/>
    </location>
</feature>
<feature type="transmembrane region" description="Helical" evidence="6">
    <location>
        <begin position="1122"/>
        <end position="1141"/>
    </location>
</feature>
<dbReference type="GO" id="GO:0022857">
    <property type="term" value="F:transmembrane transporter activity"/>
    <property type="evidence" value="ECO:0007669"/>
    <property type="project" value="InterPro"/>
</dbReference>
<comment type="caution">
    <text evidence="8">The sequence shown here is derived from an EMBL/GenBank/DDBJ whole genome shotgun (WGS) entry which is preliminary data.</text>
</comment>
<feature type="transmembrane region" description="Helical" evidence="6">
    <location>
        <begin position="582"/>
        <end position="602"/>
    </location>
</feature>
<dbReference type="EMBL" id="PKMF04000417">
    <property type="protein sequence ID" value="KAK7832914.1"/>
    <property type="molecule type" value="Genomic_DNA"/>
</dbReference>